<evidence type="ECO:0000313" key="1">
    <source>
        <dbReference type="EMBL" id="GMN65942.1"/>
    </source>
</evidence>
<sequence>MAVKKVLIAMVAAFAVLLATAAIADARLNIFSIITSMNKDDSISRFEKYYKNVTKSDGYGETDTISELLNFFGKVVRPCDGVCRCILFIDPRLLLEVSPAAVTLLDMVIPAVLLHP</sequence>
<keyword evidence="2" id="KW-1185">Reference proteome</keyword>
<comment type="caution">
    <text evidence="1">The sequence shown here is derived from an EMBL/GenBank/DDBJ whole genome shotgun (WGS) entry which is preliminary data.</text>
</comment>
<accession>A0AA88E0X9</accession>
<dbReference type="AlphaFoldDB" id="A0AA88E0X9"/>
<protein>
    <submittedName>
        <fullName evidence="1">Uncharacterized protein</fullName>
    </submittedName>
</protein>
<reference evidence="1" key="1">
    <citation type="submission" date="2023-07" db="EMBL/GenBank/DDBJ databases">
        <title>draft genome sequence of fig (Ficus carica).</title>
        <authorList>
            <person name="Takahashi T."/>
            <person name="Nishimura K."/>
        </authorList>
    </citation>
    <scope>NUCLEOTIDE SEQUENCE</scope>
</reference>
<proteinExistence type="predicted"/>
<name>A0AA88E0X9_FICCA</name>
<dbReference type="EMBL" id="BTGU01000274">
    <property type="protein sequence ID" value="GMN65942.1"/>
    <property type="molecule type" value="Genomic_DNA"/>
</dbReference>
<dbReference type="Proteomes" id="UP001187192">
    <property type="component" value="Unassembled WGS sequence"/>
</dbReference>
<evidence type="ECO:0000313" key="2">
    <source>
        <dbReference type="Proteomes" id="UP001187192"/>
    </source>
</evidence>
<organism evidence="1 2">
    <name type="scientific">Ficus carica</name>
    <name type="common">Common fig</name>
    <dbReference type="NCBI Taxonomy" id="3494"/>
    <lineage>
        <taxon>Eukaryota</taxon>
        <taxon>Viridiplantae</taxon>
        <taxon>Streptophyta</taxon>
        <taxon>Embryophyta</taxon>
        <taxon>Tracheophyta</taxon>
        <taxon>Spermatophyta</taxon>
        <taxon>Magnoliopsida</taxon>
        <taxon>eudicotyledons</taxon>
        <taxon>Gunneridae</taxon>
        <taxon>Pentapetalae</taxon>
        <taxon>rosids</taxon>
        <taxon>fabids</taxon>
        <taxon>Rosales</taxon>
        <taxon>Moraceae</taxon>
        <taxon>Ficeae</taxon>
        <taxon>Ficus</taxon>
    </lineage>
</organism>
<gene>
    <name evidence="1" type="ORF">TIFTF001_035019</name>
</gene>